<sequence>MRERERAKEREARRAAVAAVEKSMVETRAVYEIGDGGFGASSSAGGDGWAQVASRKRPAAGLLESAFGFGEVGVGVGNGRGILGGVRGGSGAAGGKSGTLVLRSGVGIGGKGKAVASGSGSGSEGGWRKFPVGFAEDVVDDWEEEVEREEREEREEGKERGPSNVSENGEAQSEEQDEEVGIANEIANRNGDEDRVPSPSIHPSIA</sequence>
<comment type="caution">
    <text evidence="2">The sequence shown here is derived from an EMBL/GenBank/DDBJ whole genome shotgun (WGS) entry which is preliminary data.</text>
</comment>
<organism evidence="2 3">
    <name type="scientific">[Emmonsia] crescens</name>
    <dbReference type="NCBI Taxonomy" id="73230"/>
    <lineage>
        <taxon>Eukaryota</taxon>
        <taxon>Fungi</taxon>
        <taxon>Dikarya</taxon>
        <taxon>Ascomycota</taxon>
        <taxon>Pezizomycotina</taxon>
        <taxon>Eurotiomycetes</taxon>
        <taxon>Eurotiomycetidae</taxon>
        <taxon>Onygenales</taxon>
        <taxon>Ajellomycetaceae</taxon>
        <taxon>Emergomyces</taxon>
    </lineage>
</organism>
<evidence type="ECO:0000313" key="2">
    <source>
        <dbReference type="EMBL" id="KKZ65648.1"/>
    </source>
</evidence>
<gene>
    <name evidence="2" type="ORF">EMCG_08509</name>
</gene>
<evidence type="ECO:0000256" key="1">
    <source>
        <dbReference type="SAM" id="MobiDB-lite"/>
    </source>
</evidence>
<proteinExistence type="predicted"/>
<dbReference type="Proteomes" id="UP000034164">
    <property type="component" value="Unassembled WGS sequence"/>
</dbReference>
<feature type="compositionally biased region" description="Acidic residues" evidence="1">
    <location>
        <begin position="137"/>
        <end position="147"/>
    </location>
</feature>
<protein>
    <submittedName>
        <fullName evidence="2">Uncharacterized protein</fullName>
    </submittedName>
</protein>
<dbReference type="EMBL" id="LCZI01000604">
    <property type="protein sequence ID" value="KKZ65648.1"/>
    <property type="molecule type" value="Genomic_DNA"/>
</dbReference>
<name>A0A0G2I5C0_9EURO</name>
<dbReference type="VEuPathDB" id="FungiDB:EMCG_08509"/>
<feature type="region of interest" description="Disordered" evidence="1">
    <location>
        <begin position="111"/>
        <end position="206"/>
    </location>
</feature>
<accession>A0A0G2I5C0</accession>
<reference evidence="3" key="1">
    <citation type="journal article" date="2015" name="PLoS Genet.">
        <title>The dynamic genome and transcriptome of the human fungal pathogen Blastomyces and close relative Emmonsia.</title>
        <authorList>
            <person name="Munoz J.F."/>
            <person name="Gauthier G.M."/>
            <person name="Desjardins C.A."/>
            <person name="Gallo J.E."/>
            <person name="Holder J."/>
            <person name="Sullivan T.D."/>
            <person name="Marty A.J."/>
            <person name="Carmen J.C."/>
            <person name="Chen Z."/>
            <person name="Ding L."/>
            <person name="Gujja S."/>
            <person name="Magrini V."/>
            <person name="Misas E."/>
            <person name="Mitreva M."/>
            <person name="Priest M."/>
            <person name="Saif S."/>
            <person name="Whiston E.A."/>
            <person name="Young S."/>
            <person name="Zeng Q."/>
            <person name="Goldman W.E."/>
            <person name="Mardis E.R."/>
            <person name="Taylor J.W."/>
            <person name="McEwen J.G."/>
            <person name="Clay O.K."/>
            <person name="Klein B.S."/>
            <person name="Cuomo C.A."/>
        </authorList>
    </citation>
    <scope>NUCLEOTIDE SEQUENCE [LARGE SCALE GENOMIC DNA]</scope>
    <source>
        <strain evidence="3">UAMH 3008</strain>
    </source>
</reference>
<evidence type="ECO:0000313" key="3">
    <source>
        <dbReference type="Proteomes" id="UP000034164"/>
    </source>
</evidence>
<feature type="compositionally biased region" description="Basic and acidic residues" evidence="1">
    <location>
        <begin position="148"/>
        <end position="161"/>
    </location>
</feature>
<dbReference type="AlphaFoldDB" id="A0A0G2I5C0"/>